<keyword evidence="3" id="KW-1185">Reference proteome</keyword>
<dbReference type="Proteomes" id="UP001374803">
    <property type="component" value="Chromosome"/>
</dbReference>
<reference evidence="2" key="1">
    <citation type="submission" date="2021-12" db="EMBL/GenBank/DDBJ databases">
        <title>Discovery of the Pendulisporaceae a myxobacterial family with distinct sporulation behavior and unique specialized metabolism.</title>
        <authorList>
            <person name="Garcia R."/>
            <person name="Popoff A."/>
            <person name="Bader C.D."/>
            <person name="Loehr J."/>
            <person name="Walesch S."/>
            <person name="Walt C."/>
            <person name="Boldt J."/>
            <person name="Bunk B."/>
            <person name="Haeckl F.J.F.P.J."/>
            <person name="Gunesch A.P."/>
            <person name="Birkelbach J."/>
            <person name="Nuebel U."/>
            <person name="Pietschmann T."/>
            <person name="Bach T."/>
            <person name="Mueller R."/>
        </authorList>
    </citation>
    <scope>NUCLEOTIDE SEQUENCE</scope>
    <source>
        <strain evidence="2">MSr11367</strain>
    </source>
</reference>
<feature type="compositionally biased region" description="Basic and acidic residues" evidence="1">
    <location>
        <begin position="91"/>
        <end position="101"/>
    </location>
</feature>
<evidence type="ECO:0000313" key="2">
    <source>
        <dbReference type="EMBL" id="WXB07551.1"/>
    </source>
</evidence>
<dbReference type="InterPro" id="IPR011008">
    <property type="entry name" value="Dimeric_a/b-barrel"/>
</dbReference>
<feature type="region of interest" description="Disordered" evidence="1">
    <location>
        <begin position="86"/>
        <end position="110"/>
    </location>
</feature>
<evidence type="ECO:0000313" key="3">
    <source>
        <dbReference type="Proteomes" id="UP001374803"/>
    </source>
</evidence>
<gene>
    <name evidence="2" type="ORF">LVJ94_09925</name>
</gene>
<dbReference type="EMBL" id="CP089983">
    <property type="protein sequence ID" value="WXB07551.1"/>
    <property type="molecule type" value="Genomic_DNA"/>
</dbReference>
<sequence>MTGYDKSPIVDFHGGKAKIARVWRGTTRPADADIYLDYIQRTGTAHCLDTPGNRGVRIVRHIVDGKAEFLFVSLWKSMDAIHAFAGPNPEKTVDYPEEAPKKPQRRSISAGITADRCALRRHFYDTSGVMPDRHDD</sequence>
<proteinExistence type="predicted"/>
<name>A0ABZ2L9F6_9BACT</name>
<dbReference type="RefSeq" id="WP_394837213.1">
    <property type="nucleotide sequence ID" value="NZ_CP089929.1"/>
</dbReference>
<evidence type="ECO:0000256" key="1">
    <source>
        <dbReference type="SAM" id="MobiDB-lite"/>
    </source>
</evidence>
<organism evidence="2 3">
    <name type="scientific">Pendulispora rubella</name>
    <dbReference type="NCBI Taxonomy" id="2741070"/>
    <lineage>
        <taxon>Bacteria</taxon>
        <taxon>Pseudomonadati</taxon>
        <taxon>Myxococcota</taxon>
        <taxon>Myxococcia</taxon>
        <taxon>Myxococcales</taxon>
        <taxon>Sorangiineae</taxon>
        <taxon>Pendulisporaceae</taxon>
        <taxon>Pendulispora</taxon>
    </lineage>
</organism>
<protein>
    <recommendedName>
        <fullName evidence="4">ABM domain-containing protein</fullName>
    </recommendedName>
</protein>
<accession>A0ABZ2L9F6</accession>
<evidence type="ECO:0008006" key="4">
    <source>
        <dbReference type="Google" id="ProtNLM"/>
    </source>
</evidence>
<dbReference type="SUPFAM" id="SSF54909">
    <property type="entry name" value="Dimeric alpha+beta barrel"/>
    <property type="match status" value="1"/>
</dbReference>